<accession>A0ABD0NA65</accession>
<reference evidence="6 7" key="1">
    <citation type="submission" date="2024-05" db="EMBL/GenBank/DDBJ databases">
        <title>Genome sequencing and assembly of Indian major carp, Cirrhinus mrigala (Hamilton, 1822).</title>
        <authorList>
            <person name="Mohindra V."/>
            <person name="Chowdhury L.M."/>
            <person name="Lal K."/>
            <person name="Jena J.K."/>
        </authorList>
    </citation>
    <scope>NUCLEOTIDE SEQUENCE [LARGE SCALE GENOMIC DNA]</scope>
    <source>
        <strain evidence="6">CM1030</strain>
        <tissue evidence="6">Blood</tissue>
    </source>
</reference>
<feature type="domain" description="Laminin IV type A" evidence="5">
    <location>
        <begin position="8"/>
        <end position="64"/>
    </location>
</feature>
<evidence type="ECO:0000256" key="3">
    <source>
        <dbReference type="ARBA" id="ARBA00023157"/>
    </source>
</evidence>
<dbReference type="InterPro" id="IPR000034">
    <property type="entry name" value="Laminin_IV"/>
</dbReference>
<keyword evidence="4" id="KW-0325">Glycoprotein</keyword>
<evidence type="ECO:0000256" key="1">
    <source>
        <dbReference type="ARBA" id="ARBA00022729"/>
    </source>
</evidence>
<keyword evidence="2" id="KW-0677">Repeat</keyword>
<protein>
    <recommendedName>
        <fullName evidence="5">Laminin IV type A domain-containing protein</fullName>
    </recommendedName>
</protein>
<sequence>VSTTFAPGNYQGFALVNRQRTNRIDSGFSIELSTDGTQLSYTNFNYLGQEPYYWQLPNAYQGDK</sequence>
<name>A0ABD0NA65_CIRMR</name>
<evidence type="ECO:0000313" key="7">
    <source>
        <dbReference type="Proteomes" id="UP001529510"/>
    </source>
</evidence>
<proteinExistence type="predicted"/>
<evidence type="ECO:0000259" key="5">
    <source>
        <dbReference type="PROSITE" id="PS51115"/>
    </source>
</evidence>
<gene>
    <name evidence="6" type="ORF">M9458_046218</name>
</gene>
<organism evidence="6 7">
    <name type="scientific">Cirrhinus mrigala</name>
    <name type="common">Mrigala</name>
    <dbReference type="NCBI Taxonomy" id="683832"/>
    <lineage>
        <taxon>Eukaryota</taxon>
        <taxon>Metazoa</taxon>
        <taxon>Chordata</taxon>
        <taxon>Craniata</taxon>
        <taxon>Vertebrata</taxon>
        <taxon>Euteleostomi</taxon>
        <taxon>Actinopterygii</taxon>
        <taxon>Neopterygii</taxon>
        <taxon>Teleostei</taxon>
        <taxon>Ostariophysi</taxon>
        <taxon>Cypriniformes</taxon>
        <taxon>Cyprinidae</taxon>
        <taxon>Labeoninae</taxon>
        <taxon>Labeonini</taxon>
        <taxon>Cirrhinus</taxon>
    </lineage>
</organism>
<dbReference type="PROSITE" id="PS51115">
    <property type="entry name" value="LAMININ_IVA"/>
    <property type="match status" value="1"/>
</dbReference>
<keyword evidence="1" id="KW-0732">Signal</keyword>
<evidence type="ECO:0000313" key="6">
    <source>
        <dbReference type="EMBL" id="KAL0158142.1"/>
    </source>
</evidence>
<dbReference type="AlphaFoldDB" id="A0ABD0NA65"/>
<dbReference type="EMBL" id="JAMKFB020000023">
    <property type="protein sequence ID" value="KAL0158142.1"/>
    <property type="molecule type" value="Genomic_DNA"/>
</dbReference>
<feature type="non-terminal residue" evidence="6">
    <location>
        <position position="1"/>
    </location>
</feature>
<feature type="non-terminal residue" evidence="6">
    <location>
        <position position="64"/>
    </location>
</feature>
<dbReference type="Proteomes" id="UP001529510">
    <property type="component" value="Unassembled WGS sequence"/>
</dbReference>
<keyword evidence="7" id="KW-1185">Reference proteome</keyword>
<evidence type="ECO:0000256" key="2">
    <source>
        <dbReference type="ARBA" id="ARBA00022737"/>
    </source>
</evidence>
<evidence type="ECO:0000256" key="4">
    <source>
        <dbReference type="ARBA" id="ARBA00023180"/>
    </source>
</evidence>
<keyword evidence="3" id="KW-1015">Disulfide bond</keyword>
<comment type="caution">
    <text evidence="6">The sequence shown here is derived from an EMBL/GenBank/DDBJ whole genome shotgun (WGS) entry which is preliminary data.</text>
</comment>